<evidence type="ECO:0000313" key="1">
    <source>
        <dbReference type="EMBL" id="SUI61321.1"/>
    </source>
</evidence>
<organism evidence="1 2">
    <name type="scientific">Shewanella morhuae</name>
    <dbReference type="NCBI Taxonomy" id="365591"/>
    <lineage>
        <taxon>Bacteria</taxon>
        <taxon>Pseudomonadati</taxon>
        <taxon>Pseudomonadota</taxon>
        <taxon>Gammaproteobacteria</taxon>
        <taxon>Alteromonadales</taxon>
        <taxon>Shewanellaceae</taxon>
        <taxon>Shewanella</taxon>
    </lineage>
</organism>
<proteinExistence type="predicted"/>
<reference evidence="1 2" key="1">
    <citation type="submission" date="2018-06" db="EMBL/GenBank/DDBJ databases">
        <authorList>
            <consortium name="Pathogen Informatics"/>
            <person name="Doyle S."/>
        </authorList>
    </citation>
    <scope>NUCLEOTIDE SEQUENCE [LARGE SCALE GENOMIC DNA]</scope>
    <source>
        <strain evidence="1 2">NCTC10736</strain>
    </source>
</reference>
<gene>
    <name evidence="1" type="ORF">NCTC10736_00437</name>
</gene>
<dbReference type="EMBL" id="UGYV01000001">
    <property type="protein sequence ID" value="SUI61321.1"/>
    <property type="molecule type" value="Genomic_DNA"/>
</dbReference>
<dbReference type="AlphaFoldDB" id="A0A379ZFM9"/>
<evidence type="ECO:0000313" key="2">
    <source>
        <dbReference type="Proteomes" id="UP000255061"/>
    </source>
</evidence>
<dbReference type="RefSeq" id="WP_115405345.1">
    <property type="nucleotide sequence ID" value="NZ_UGYV01000001.1"/>
</dbReference>
<protein>
    <submittedName>
        <fullName evidence="1">Uncharacterized protein</fullName>
    </submittedName>
</protein>
<sequence>MSMFSKLTIAATLVILTILAAGIYRFNLTNDDLYDAFEAEQIMLDDKANNEANDDTTVLPKIAPQTNDIEAATSVEVESVANASEVMQKLFSLQTVNHFEVNLPENSKSIKLTHFIKINQTEFAIGDYQDGEVKGRVLLDYLRITPLNFDPALEPDTQSSAPIQDDPKVQIMPFVAPFMVTTQGSGAFWYLGFFNLDYEYKSLKHLSSVMLGDRVEIDSIEPIYPFEAPYKLLVTYRDRAPNQPMSASPEIVKTLEVNVSETGIH</sequence>
<accession>A0A379ZFM9</accession>
<name>A0A379ZFM9_9GAMM</name>
<dbReference type="Proteomes" id="UP000255061">
    <property type="component" value="Unassembled WGS sequence"/>
</dbReference>